<keyword evidence="2" id="KW-1185">Reference proteome</keyword>
<dbReference type="InterPro" id="IPR010979">
    <property type="entry name" value="Ribosomal_uS13-like_H2TH"/>
</dbReference>
<dbReference type="EMBL" id="JBEAFC010000004">
    <property type="protein sequence ID" value="KAL1559672.1"/>
    <property type="molecule type" value="Genomic_DNA"/>
</dbReference>
<dbReference type="SUPFAM" id="SSF46946">
    <property type="entry name" value="S13-like H2TH domain"/>
    <property type="match status" value="1"/>
</dbReference>
<accession>A0ABD1HT68</accession>
<dbReference type="Proteomes" id="UP001567538">
    <property type="component" value="Unassembled WGS sequence"/>
</dbReference>
<dbReference type="Gene3D" id="1.10.8.50">
    <property type="match status" value="1"/>
</dbReference>
<comment type="caution">
    <text evidence="1">The sequence shown here is derived from an EMBL/GenBank/DDBJ whole genome shotgun (WGS) entry which is preliminary data.</text>
</comment>
<gene>
    <name evidence="1" type="ORF">AAHA92_09987</name>
</gene>
<evidence type="ECO:0000313" key="2">
    <source>
        <dbReference type="Proteomes" id="UP001567538"/>
    </source>
</evidence>
<proteinExistence type="predicted"/>
<protein>
    <submittedName>
        <fullName evidence="1">Uncharacterized protein</fullName>
    </submittedName>
</protein>
<evidence type="ECO:0000313" key="1">
    <source>
        <dbReference type="EMBL" id="KAL1559672.1"/>
    </source>
</evidence>
<name>A0ABD1HT68_SALDI</name>
<reference evidence="1 2" key="1">
    <citation type="submission" date="2024-06" db="EMBL/GenBank/DDBJ databases">
        <title>A chromosome level genome sequence of Diviner's sage (Salvia divinorum).</title>
        <authorList>
            <person name="Ford S.A."/>
            <person name="Ro D.-K."/>
            <person name="Ness R.W."/>
            <person name="Phillips M.A."/>
        </authorList>
    </citation>
    <scope>NUCLEOTIDE SEQUENCE [LARGE SCALE GENOMIC DNA]</scope>
    <source>
        <strain evidence="1">SAF-2024a</strain>
        <tissue evidence="1">Leaf</tissue>
    </source>
</reference>
<sequence>MFAMTSIKGIDCHFSNIVCKKADIDMNKGSDELNAAELDSLVVIWHIPADEVKRDVKRSSVEAIRHIRIQNDSSESLGTTVVSITIGAFLCVVSTPRLLVAGEKLLVSQRSDGDLVSLSHGYLGYQILILSLSH</sequence>
<dbReference type="AlphaFoldDB" id="A0ABD1HT68"/>
<dbReference type="PROSITE" id="PS50159">
    <property type="entry name" value="RIBOSOMAL_S13_2"/>
    <property type="match status" value="1"/>
</dbReference>
<organism evidence="1 2">
    <name type="scientific">Salvia divinorum</name>
    <name type="common">Maria pastora</name>
    <name type="synonym">Diviner's sage</name>
    <dbReference type="NCBI Taxonomy" id="28513"/>
    <lineage>
        <taxon>Eukaryota</taxon>
        <taxon>Viridiplantae</taxon>
        <taxon>Streptophyta</taxon>
        <taxon>Embryophyta</taxon>
        <taxon>Tracheophyta</taxon>
        <taxon>Spermatophyta</taxon>
        <taxon>Magnoliopsida</taxon>
        <taxon>eudicotyledons</taxon>
        <taxon>Gunneridae</taxon>
        <taxon>Pentapetalae</taxon>
        <taxon>asterids</taxon>
        <taxon>lamiids</taxon>
        <taxon>Lamiales</taxon>
        <taxon>Lamiaceae</taxon>
        <taxon>Nepetoideae</taxon>
        <taxon>Mentheae</taxon>
        <taxon>Salviinae</taxon>
        <taxon>Salvia</taxon>
        <taxon>Salvia subgen. Calosphace</taxon>
    </lineage>
</organism>